<evidence type="ECO:0000256" key="6">
    <source>
        <dbReference type="ARBA" id="ARBA00023002"/>
    </source>
</evidence>
<dbReference type="InterPro" id="IPR016156">
    <property type="entry name" value="FAD/NAD-linked_Rdtase_dimer_sf"/>
</dbReference>
<keyword evidence="18" id="KW-1185">Reference proteome</keyword>
<dbReference type="PIRSF" id="PIRSF000350">
    <property type="entry name" value="Mercury_reductase_MerA"/>
    <property type="match status" value="1"/>
</dbReference>
<comment type="cofactor">
    <cofactor evidence="12 14">
        <name>FAD</name>
        <dbReference type="ChEBI" id="CHEBI:57692"/>
    </cofactor>
    <text evidence="12 14">Binds 1 FAD per subunit.</text>
</comment>
<comment type="caution">
    <text evidence="17">The sequence shown here is derived from an EMBL/GenBank/DDBJ whole genome shotgun (WGS) entry which is preliminary data.</text>
</comment>
<organism evidence="17 18">
    <name type="scientific">Aurantimonas manganoxydans (strain ATCC BAA-1229 / DSM 21871 / SI85-9A1)</name>
    <dbReference type="NCBI Taxonomy" id="287752"/>
    <lineage>
        <taxon>Bacteria</taxon>
        <taxon>Pseudomonadati</taxon>
        <taxon>Pseudomonadota</taxon>
        <taxon>Alphaproteobacteria</taxon>
        <taxon>Hyphomicrobiales</taxon>
        <taxon>Aurantimonadaceae</taxon>
        <taxon>Aurantimonas</taxon>
    </lineage>
</organism>
<evidence type="ECO:0000256" key="4">
    <source>
        <dbReference type="ARBA" id="ARBA00022630"/>
    </source>
</evidence>
<dbReference type="PANTHER" id="PTHR22912">
    <property type="entry name" value="DISULFIDE OXIDOREDUCTASE"/>
    <property type="match status" value="1"/>
</dbReference>
<keyword evidence="12" id="KW-0547">Nucleotide-binding</keyword>
<dbReference type="Pfam" id="PF02852">
    <property type="entry name" value="Pyr_redox_dim"/>
    <property type="match status" value="1"/>
</dbReference>
<dbReference type="AlphaFoldDB" id="Q1YFM5"/>
<dbReference type="InterPro" id="IPR012999">
    <property type="entry name" value="Pyr_OxRdtase_I_AS"/>
</dbReference>
<dbReference type="GO" id="GO:0050660">
    <property type="term" value="F:flavin adenine dinucleotide binding"/>
    <property type="evidence" value="ECO:0007669"/>
    <property type="project" value="InterPro"/>
</dbReference>
<evidence type="ECO:0000256" key="2">
    <source>
        <dbReference type="ARBA" id="ARBA00012608"/>
    </source>
</evidence>
<dbReference type="FunFam" id="3.30.390.30:FF:000001">
    <property type="entry name" value="Dihydrolipoyl dehydrogenase"/>
    <property type="match status" value="1"/>
</dbReference>
<dbReference type="EC" id="1.8.1.4" evidence="2 14"/>
<reference evidence="17 18" key="1">
    <citation type="journal article" date="2008" name="Appl. Environ. Microbiol.">
        <title>Genomic insights into Mn(II) oxidation by the marine alphaproteobacterium Aurantimonas sp. strain SI85-9A1.</title>
        <authorList>
            <person name="Dick G.J."/>
            <person name="Podell S."/>
            <person name="Johnson H.A."/>
            <person name="Rivera-Espinoza Y."/>
            <person name="Bernier-Latmani R."/>
            <person name="McCarthy J.K."/>
            <person name="Torpey J.W."/>
            <person name="Clement B.G."/>
            <person name="Gaasterland T."/>
            <person name="Tebo B.M."/>
        </authorList>
    </citation>
    <scope>NUCLEOTIDE SEQUENCE [LARGE SCALE GENOMIC DNA]</scope>
    <source>
        <strain evidence="17 18">SI85-9A1</strain>
    </source>
</reference>
<dbReference type="InterPro" id="IPR036188">
    <property type="entry name" value="FAD/NAD-bd_sf"/>
</dbReference>
<name>Q1YFM5_AURMS</name>
<evidence type="ECO:0000313" key="17">
    <source>
        <dbReference type="EMBL" id="EAS48948.1"/>
    </source>
</evidence>
<keyword evidence="9 14" id="KW-0676">Redox-active center</keyword>
<evidence type="ECO:0000256" key="9">
    <source>
        <dbReference type="ARBA" id="ARBA00023284"/>
    </source>
</evidence>
<dbReference type="PRINTS" id="PR00411">
    <property type="entry name" value="PNDRDTASEI"/>
</dbReference>
<feature type="disulfide bond" description="Redox-active" evidence="13">
    <location>
        <begin position="43"/>
        <end position="48"/>
    </location>
</feature>
<feature type="binding site" evidence="12">
    <location>
        <position position="206"/>
    </location>
    <ligand>
        <name>NAD(+)</name>
        <dbReference type="ChEBI" id="CHEBI:57540"/>
    </ligand>
</feature>
<dbReference type="BioCyc" id="AURANTIMONAS:SI859A1_03155-MONOMER"/>
<evidence type="ECO:0000313" key="18">
    <source>
        <dbReference type="Proteomes" id="UP000000321"/>
    </source>
</evidence>
<dbReference type="PROSITE" id="PS00076">
    <property type="entry name" value="PYRIDINE_REDOX_1"/>
    <property type="match status" value="1"/>
</dbReference>
<keyword evidence="7 12" id="KW-0520">NAD</keyword>
<dbReference type="Gene3D" id="3.50.50.60">
    <property type="entry name" value="FAD/NAD(P)-binding domain"/>
    <property type="match status" value="2"/>
</dbReference>
<feature type="binding site" evidence="12">
    <location>
        <begin position="183"/>
        <end position="190"/>
    </location>
    <ligand>
        <name>NAD(+)</name>
        <dbReference type="ChEBI" id="CHEBI:57540"/>
    </ligand>
</feature>
<dbReference type="InterPro" id="IPR023753">
    <property type="entry name" value="FAD/NAD-binding_dom"/>
</dbReference>
<dbReference type="PRINTS" id="PR00368">
    <property type="entry name" value="FADPNR"/>
</dbReference>
<evidence type="ECO:0000256" key="8">
    <source>
        <dbReference type="ARBA" id="ARBA00023157"/>
    </source>
</evidence>
<evidence type="ECO:0000256" key="5">
    <source>
        <dbReference type="ARBA" id="ARBA00022827"/>
    </source>
</evidence>
<proteinExistence type="inferred from homology"/>
<dbReference type="SUPFAM" id="SSF51905">
    <property type="entry name" value="FAD/NAD(P)-binding domain"/>
    <property type="match status" value="1"/>
</dbReference>
<dbReference type="PANTHER" id="PTHR22912:SF160">
    <property type="entry name" value="DIHYDROLIPOYL DEHYDROGENASE"/>
    <property type="match status" value="1"/>
</dbReference>
<evidence type="ECO:0000256" key="11">
    <source>
        <dbReference type="PIRSR" id="PIRSR000350-2"/>
    </source>
</evidence>
<dbReference type="EMBL" id="AAPJ01000006">
    <property type="protein sequence ID" value="EAS48948.1"/>
    <property type="molecule type" value="Genomic_DNA"/>
</dbReference>
<feature type="binding site" evidence="12">
    <location>
        <position position="312"/>
    </location>
    <ligand>
        <name>FAD</name>
        <dbReference type="ChEBI" id="CHEBI:57692"/>
    </ligand>
</feature>
<evidence type="ECO:0000256" key="7">
    <source>
        <dbReference type="ARBA" id="ARBA00023027"/>
    </source>
</evidence>
<keyword evidence="4 14" id="KW-0285">Flavoprotein</keyword>
<feature type="domain" description="Pyridine nucleotide-disulphide oxidoreductase dimerisation" evidence="15">
    <location>
        <begin position="346"/>
        <end position="455"/>
    </location>
</feature>
<dbReference type="HOGENOM" id="CLU_016755_0_1_5"/>
<feature type="binding site" evidence="12">
    <location>
        <position position="52"/>
    </location>
    <ligand>
        <name>FAD</name>
        <dbReference type="ChEBI" id="CHEBI:57692"/>
    </ligand>
</feature>
<keyword evidence="6 14" id="KW-0560">Oxidoreductase</keyword>
<feature type="binding site" evidence="12">
    <location>
        <begin position="318"/>
        <end position="321"/>
    </location>
    <ligand>
        <name>FAD</name>
        <dbReference type="ChEBI" id="CHEBI:57692"/>
    </ligand>
</feature>
<evidence type="ECO:0000256" key="3">
    <source>
        <dbReference type="ARBA" id="ARBA00016961"/>
    </source>
</evidence>
<keyword evidence="5 12" id="KW-0274">FAD</keyword>
<comment type="miscellaneous">
    <text evidence="14">The active site is a redox-active disulfide bond.</text>
</comment>
<dbReference type="InterPro" id="IPR050151">
    <property type="entry name" value="Class-I_Pyr_Nuc-Dis_Oxidored"/>
</dbReference>
<protein>
    <recommendedName>
        <fullName evidence="3 14">Dihydrolipoyl dehydrogenase</fullName>
        <ecNumber evidence="2 14">1.8.1.4</ecNumber>
    </recommendedName>
</protein>
<dbReference type="Pfam" id="PF07992">
    <property type="entry name" value="Pyr_redox_2"/>
    <property type="match status" value="1"/>
</dbReference>
<dbReference type="InterPro" id="IPR006258">
    <property type="entry name" value="Lipoamide_DH"/>
</dbReference>
<sequence length="465" mass="48575">MTDISCQLLVIGAGPGGYVAAIRAGQLGLDTVIVDDRKPGGTCLNIGCIPSKALIHAADEYFLLREAARGAAIPGITAAEPGLDWGEVVDWKDGIVNRLNNGVTGLLKRAKVKLVSGRARFLDGKTVEVTGETGTQRIAAENVVIATGSVPVELPSLPFGGKVISSAEALSLDAPPERLVVVGGGYIGVELGTAFAKAGSTVTIVEATAQILPLYDAELVRPVRARLEALGVEILTEAKAMGLAGEGGDLVVEGADGGERRLAADRVLVTVGRRPLTDGWGREELVLEMDGPFLRVDEQRRTAMRGVYAIGDVCGEPMLAHKAMAEGEMVAEIVAGARLAWDKRAIPAICFTDPEIVTVGLSPEEAKRQGHETKIGLFPFQANGRAMTLARDDGFVRVVARADNHLVLGIQAVGAGISELSAAFGLALEMGACLEDIAGTIHAHPTQGEGFQEAAFKALGHAIHI</sequence>
<evidence type="ECO:0000259" key="16">
    <source>
        <dbReference type="Pfam" id="PF07992"/>
    </source>
</evidence>
<dbReference type="GO" id="GO:0006103">
    <property type="term" value="P:2-oxoglutarate metabolic process"/>
    <property type="evidence" value="ECO:0007669"/>
    <property type="project" value="TreeGrafter"/>
</dbReference>
<comment type="similarity">
    <text evidence="1 14">Belongs to the class-I pyridine nucleotide-disulfide oxidoreductase family.</text>
</comment>
<dbReference type="GO" id="GO:0004148">
    <property type="term" value="F:dihydrolipoyl dehydrogenase (NADH) activity"/>
    <property type="evidence" value="ECO:0007669"/>
    <property type="project" value="UniProtKB-EC"/>
</dbReference>
<gene>
    <name evidence="17" type="ORF">SI859A1_03155</name>
</gene>
<dbReference type="Proteomes" id="UP000000321">
    <property type="component" value="Unassembled WGS sequence"/>
</dbReference>
<feature type="domain" description="FAD/NAD(P)-binding" evidence="16">
    <location>
        <begin position="7"/>
        <end position="327"/>
    </location>
</feature>
<evidence type="ECO:0000256" key="14">
    <source>
        <dbReference type="RuleBase" id="RU003692"/>
    </source>
</evidence>
<feature type="active site" description="Proton acceptor" evidence="11">
    <location>
        <position position="444"/>
    </location>
</feature>
<dbReference type="Gene3D" id="3.30.390.30">
    <property type="match status" value="1"/>
</dbReference>
<evidence type="ECO:0000259" key="15">
    <source>
        <dbReference type="Pfam" id="PF02852"/>
    </source>
</evidence>
<dbReference type="InterPro" id="IPR001100">
    <property type="entry name" value="Pyr_nuc-diS_OxRdtase"/>
</dbReference>
<dbReference type="RefSeq" id="WP_009210969.1">
    <property type="nucleotide sequence ID" value="NZ_BBWP01000004.1"/>
</dbReference>
<feature type="binding site" evidence="12">
    <location>
        <position position="272"/>
    </location>
    <ligand>
        <name>NAD(+)</name>
        <dbReference type="ChEBI" id="CHEBI:57540"/>
    </ligand>
</feature>
<evidence type="ECO:0000256" key="10">
    <source>
        <dbReference type="ARBA" id="ARBA00049187"/>
    </source>
</evidence>
<keyword evidence="8" id="KW-1015">Disulfide bond</keyword>
<evidence type="ECO:0000256" key="1">
    <source>
        <dbReference type="ARBA" id="ARBA00007532"/>
    </source>
</evidence>
<dbReference type="NCBIfam" id="TIGR01350">
    <property type="entry name" value="lipoamide_DH"/>
    <property type="match status" value="1"/>
</dbReference>
<accession>Q1YFM5</accession>
<dbReference type="SUPFAM" id="SSF55424">
    <property type="entry name" value="FAD/NAD-linked reductases, dimerisation (C-terminal) domain"/>
    <property type="match status" value="1"/>
</dbReference>
<evidence type="ECO:0000256" key="12">
    <source>
        <dbReference type="PIRSR" id="PIRSR000350-3"/>
    </source>
</evidence>
<comment type="catalytic activity">
    <reaction evidence="10 14">
        <text>N(6)-[(R)-dihydrolipoyl]-L-lysyl-[protein] + NAD(+) = N(6)-[(R)-lipoyl]-L-lysyl-[protein] + NADH + H(+)</text>
        <dbReference type="Rhea" id="RHEA:15045"/>
        <dbReference type="Rhea" id="RHEA-COMP:10474"/>
        <dbReference type="Rhea" id="RHEA-COMP:10475"/>
        <dbReference type="ChEBI" id="CHEBI:15378"/>
        <dbReference type="ChEBI" id="CHEBI:57540"/>
        <dbReference type="ChEBI" id="CHEBI:57945"/>
        <dbReference type="ChEBI" id="CHEBI:83099"/>
        <dbReference type="ChEBI" id="CHEBI:83100"/>
        <dbReference type="EC" id="1.8.1.4"/>
    </reaction>
</comment>
<evidence type="ECO:0000256" key="13">
    <source>
        <dbReference type="PIRSR" id="PIRSR000350-4"/>
    </source>
</evidence>
<dbReference type="InterPro" id="IPR004099">
    <property type="entry name" value="Pyr_nucl-diS_OxRdtase_dimer"/>
</dbReference>
<feature type="binding site" evidence="12">
    <location>
        <begin position="147"/>
        <end position="149"/>
    </location>
    <ligand>
        <name>FAD</name>
        <dbReference type="ChEBI" id="CHEBI:57692"/>
    </ligand>
</feature>
<dbReference type="OrthoDB" id="9776382at2"/>